<feature type="compositionally biased region" description="Low complexity" evidence="1">
    <location>
        <begin position="879"/>
        <end position="899"/>
    </location>
</feature>
<feature type="compositionally biased region" description="Low complexity" evidence="1">
    <location>
        <begin position="103"/>
        <end position="154"/>
    </location>
</feature>
<feature type="compositionally biased region" description="Acidic residues" evidence="1">
    <location>
        <begin position="735"/>
        <end position="744"/>
    </location>
</feature>
<feature type="compositionally biased region" description="Pro residues" evidence="1">
    <location>
        <begin position="287"/>
        <end position="303"/>
    </location>
</feature>
<feature type="compositionally biased region" description="Basic residues" evidence="1">
    <location>
        <begin position="983"/>
        <end position="996"/>
    </location>
</feature>
<feature type="region of interest" description="Disordered" evidence="1">
    <location>
        <begin position="608"/>
        <end position="629"/>
    </location>
</feature>
<feature type="compositionally biased region" description="Low complexity" evidence="1">
    <location>
        <begin position="910"/>
        <end position="926"/>
    </location>
</feature>
<feature type="compositionally biased region" description="Low complexity" evidence="1">
    <location>
        <begin position="525"/>
        <end position="569"/>
    </location>
</feature>
<feature type="compositionally biased region" description="Low complexity" evidence="1">
    <location>
        <begin position="350"/>
        <end position="366"/>
    </location>
</feature>
<sequence length="2018" mass="198949">MDAGRPKKKRSELELLLGNGEAGGLVAFSPRLPALSLSSPALAEATAESDEQLARRLHEELNGMRTTRRGGTRAITEEGMQLSPGSRGVASPHAKPKAETPRAHSAAQQGGQGRASQPHLPSVSGSAQAAAGAGSADAVEARAGAEAGSRTAGAVGAGDGSGPSVRSGPGPGPTAEGGGGETVRRKRNTVPARELHLLLQQASSAAGRGDTALSPIRTGRGSAPASGRTEPSPASSDAQHPHQQGTNNVQQHGSQTLPRRDSDRKQLQQSQQQQQLPAASSASAPVAPSPSPGAPLPAPPSLLPPKLKQRYLAGLSSLKQPGGPASASASASNDAARPDGTAARGGRGGAAPAVAAANPAPTTVTPSCVLSGGRNSLLTGQSLEGSSVQSQPQTLSPSRGHDAAAGVGPTSTPSEAAAAGGGGGGGCSGAPSAASLAEGGPRPPAATGASIGGCSSTDETENDNDNSCAAAVACANGDGGGPSATSPKASLAPPLQLPPPLPASASLKQQPLEPDRLVDADELHPQQQQPQGRPQREAAGASAAAIAQPPSGQGQGKQQPGQGQQPPSSLAGPLKVPKLPMIRAGRGWYRGRLMRESVDGQRVLVDVPGAPKPATGGSGGGQAAQQHGQPFWLPVVSDRIWRGSYKGKDWKYLGDGAWEPKPAAFKRGKQGSSSNGLPLPLPSWAVEGAGSGASAEAEAAPAAAAAAAGVGGTDAATASGQRSKRDRGGWSSQDDTSDDADAPEEQQQQQAAAVSEGPSTRSGLRSPRRSSPALASTFAIASAGSGKAAAAAAPAATPPPAAAVPLQSAAAAAASGSDKEDGAAVTGASAVADTAAAGGAASEAAPVSEVATADRSEAVFASDTAVEGVSDAKPDAGPAAVAETVAATQPKAAEAVAEESPAVQGDEVARGSSQGGASVSASVDCGDGAGGGGVAAATAGAKMEVGEEAGSGGGNGGSGAAMDGEEDGGEGAIQWSPGVAYPRVKRPRRARRRQQRVRTPFDGLQLPLPHHHTAHHNPYSFYPGLSGEESGGDGDASDAEHGGGRRGSGDGAAGAPHQGSRRRAAARAAAVAAAAARAEAEAEEEEQEEILLGRRPPRRDRFQTHSHHGAGGAAANRRNPQSQHHNRSRSGARADYYMYGGDSSGTLDDPYSGDATAHGHGSSARPRVGGSRGNSQPAPEYGAGGSGAWESMQWQQAAGGQLGEGGGPQAQQAPQRNRRKGKPSRSRMDGEGDAWCCGENDWELEAAGGAWARMPEVLRRLYCAPCPAAAAAADDGSGSSQQQQQQQQQQSGSMDPRVGSREPPHRQSGGGAYYGALQAPINKRRRVYDEDPTVSPDDLDLEMEVDDHEHDADYMPPFGGAGGSRRSSGFGGGRRCSVNGSAGGAGAKRHRSGDPVLQHNSHSHRHHHSSSQYLFHQMGHYGDRASAAAAALMPAAAAAPARPRIIVTGWGSGIMGTAGAAAASVSMPAGLPSAAAARDGCIPAGLAGLLEAALGQDAAAAAATAAARHSDGGDATRSGPGVKLESEHAAEATIMGVGAAAGVVAAAAAASGLNAQGLPPQPVPPGDSHWAHVALSDSSAGPSGGEEGKYGGVAAAAAAGAAVDGGGPAACSDGGAAPRLQYSGGGAAAAAAGLASRCGTPPPPPGLQPAGQLRSNTPTRAKRTGRPPSAGAPLPKLPALSSAAASLRLQMAGAPGAAGLPGMMVAVASEGLAAAAVTSVADPFLPQQESIGAEGRGMEEVSEPVEATAAQVAEPTGCLPVPGVPETDDPVGGRVGVGYEIWHAGAGDDDVSGNGSGGGAGPPQACGVVTAAGAATISAAAEVGEADGVAPEDATGPVVSAFNPGAAAAALHADGATPSPAKRAAAAAAATCGSGGGGRCVMDAIGALMYDNQPAMQQLAMRAQLELDSVGLVVTASQRQAYGAVHMDELHQQQHPYRSGRGSVRGGTSAGLLMQHRSGSLSAAGSPTPPAPDPLIASLPSVELVVGLFSARTAFGSSGAQQALADLVGGAAALPLFR</sequence>
<feature type="compositionally biased region" description="Low complexity" evidence="1">
    <location>
        <begin position="1667"/>
        <end position="1677"/>
    </location>
</feature>
<feature type="compositionally biased region" description="Basic and acidic residues" evidence="1">
    <location>
        <begin position="513"/>
        <end position="524"/>
    </location>
</feature>
<comment type="caution">
    <text evidence="2">The sequence shown here is derived from an EMBL/GenBank/DDBJ whole genome shotgun (WGS) entry which is preliminary data.</text>
</comment>
<evidence type="ECO:0000313" key="2">
    <source>
        <dbReference type="EMBL" id="GLC61147.1"/>
    </source>
</evidence>
<name>A0A9W6C0C1_9CHLO</name>
<feature type="region of interest" description="Disordered" evidence="1">
    <location>
        <begin position="710"/>
        <end position="775"/>
    </location>
</feature>
<organism evidence="2 3">
    <name type="scientific">Pleodorina starrii</name>
    <dbReference type="NCBI Taxonomy" id="330485"/>
    <lineage>
        <taxon>Eukaryota</taxon>
        <taxon>Viridiplantae</taxon>
        <taxon>Chlorophyta</taxon>
        <taxon>core chlorophytes</taxon>
        <taxon>Chlorophyceae</taxon>
        <taxon>CS clade</taxon>
        <taxon>Chlamydomonadales</taxon>
        <taxon>Volvocaceae</taxon>
        <taxon>Pleodorina</taxon>
    </lineage>
</organism>
<keyword evidence="3" id="KW-1185">Reference proteome</keyword>
<feature type="region of interest" description="Disordered" evidence="1">
    <location>
        <begin position="1270"/>
        <end position="1317"/>
    </location>
</feature>
<feature type="compositionally biased region" description="Low complexity" evidence="1">
    <location>
        <begin position="267"/>
        <end position="286"/>
    </location>
</feature>
<accession>A0A9W6C0C1</accession>
<evidence type="ECO:0000256" key="1">
    <source>
        <dbReference type="SAM" id="MobiDB-lite"/>
    </source>
</evidence>
<feature type="compositionally biased region" description="Gly residues" evidence="1">
    <location>
        <begin position="419"/>
        <end position="428"/>
    </location>
</feature>
<feature type="region of interest" description="Disordered" evidence="1">
    <location>
        <begin position="1557"/>
        <end position="1587"/>
    </location>
</feature>
<dbReference type="EMBL" id="BRXU01000042">
    <property type="protein sequence ID" value="GLC61147.1"/>
    <property type="molecule type" value="Genomic_DNA"/>
</dbReference>
<feature type="region of interest" description="Disordered" evidence="1">
    <location>
        <begin position="58"/>
        <end position="578"/>
    </location>
</feature>
<feature type="compositionally biased region" description="Gly residues" evidence="1">
    <location>
        <begin position="1359"/>
        <end position="1374"/>
    </location>
</feature>
<reference evidence="2 3" key="1">
    <citation type="journal article" date="2023" name="Commun. Biol.">
        <title>Reorganization of the ancestral sex-determining regions during the evolution of trioecy in Pleodorina starrii.</title>
        <authorList>
            <person name="Takahashi K."/>
            <person name="Suzuki S."/>
            <person name="Kawai-Toyooka H."/>
            <person name="Yamamoto K."/>
            <person name="Hamaji T."/>
            <person name="Ootsuki R."/>
            <person name="Yamaguchi H."/>
            <person name="Kawachi M."/>
            <person name="Higashiyama T."/>
            <person name="Nozaki H."/>
        </authorList>
    </citation>
    <scope>NUCLEOTIDE SEQUENCE [LARGE SCALE GENOMIC DNA]</scope>
    <source>
        <strain evidence="2 3">NIES-4479</strain>
    </source>
</reference>
<feature type="compositionally biased region" description="Low complexity" evidence="1">
    <location>
        <begin position="1270"/>
        <end position="1293"/>
    </location>
</feature>
<feature type="region of interest" description="Disordered" evidence="1">
    <location>
        <begin position="833"/>
        <end position="1067"/>
    </location>
</feature>
<feature type="compositionally biased region" description="Low complexity" evidence="1">
    <location>
        <begin position="710"/>
        <end position="720"/>
    </location>
</feature>
<feature type="compositionally biased region" description="Basic residues" evidence="1">
    <location>
        <begin position="1216"/>
        <end position="1225"/>
    </location>
</feature>
<feature type="region of interest" description="Disordered" evidence="1">
    <location>
        <begin position="1359"/>
        <end position="1412"/>
    </location>
</feature>
<protein>
    <submittedName>
        <fullName evidence="2">Uncharacterized protein</fullName>
    </submittedName>
</protein>
<feature type="compositionally biased region" description="Low complexity" evidence="1">
    <location>
        <begin position="745"/>
        <end position="775"/>
    </location>
</feature>
<feature type="compositionally biased region" description="Low complexity" evidence="1">
    <location>
        <begin position="197"/>
        <end position="206"/>
    </location>
</feature>
<feature type="compositionally biased region" description="Polar residues" evidence="1">
    <location>
        <begin position="232"/>
        <end position="257"/>
    </location>
</feature>
<proteinExistence type="predicted"/>
<evidence type="ECO:0000313" key="3">
    <source>
        <dbReference type="Proteomes" id="UP001165080"/>
    </source>
</evidence>
<feature type="compositionally biased region" description="Low complexity" evidence="1">
    <location>
        <begin position="325"/>
        <end position="342"/>
    </location>
</feature>
<gene>
    <name evidence="2" type="primary">PLESTMB000712</name>
    <name evidence="2" type="ORF">PLESTB_001723300</name>
</gene>
<feature type="compositionally biased region" description="Polar residues" evidence="1">
    <location>
        <begin position="373"/>
        <end position="397"/>
    </location>
</feature>
<feature type="compositionally biased region" description="Gly residues" evidence="1">
    <location>
        <begin position="949"/>
        <end position="959"/>
    </location>
</feature>
<feature type="region of interest" description="Disordered" evidence="1">
    <location>
        <begin position="1634"/>
        <end position="1677"/>
    </location>
</feature>
<feature type="compositionally biased region" description="Low complexity" evidence="1">
    <location>
        <begin position="833"/>
        <end position="851"/>
    </location>
</feature>
<dbReference type="Proteomes" id="UP001165080">
    <property type="component" value="Unassembled WGS sequence"/>
</dbReference>
<feature type="region of interest" description="Disordered" evidence="1">
    <location>
        <begin position="1079"/>
        <end position="1236"/>
    </location>
</feature>